<dbReference type="SUPFAM" id="SSF51556">
    <property type="entry name" value="Metallo-dependent hydrolases"/>
    <property type="match status" value="1"/>
</dbReference>
<dbReference type="Pfam" id="PF01979">
    <property type="entry name" value="Amidohydro_1"/>
    <property type="match status" value="1"/>
</dbReference>
<comment type="caution">
    <text evidence="2">The sequence shown here is derived from an EMBL/GenBank/DDBJ whole genome shotgun (WGS) entry which is preliminary data.</text>
</comment>
<gene>
    <name evidence="2" type="ORF">QQZ08_008887</name>
</gene>
<dbReference type="EMBL" id="JAZAVK010000095">
    <property type="protein sequence ID" value="KAK7423843.1"/>
    <property type="molecule type" value="Genomic_DNA"/>
</dbReference>
<evidence type="ECO:0000259" key="1">
    <source>
        <dbReference type="Pfam" id="PF01979"/>
    </source>
</evidence>
<dbReference type="InterPro" id="IPR032466">
    <property type="entry name" value="Metal_Hydrolase"/>
</dbReference>
<dbReference type="PANTHER" id="PTHR43135">
    <property type="entry name" value="ALPHA-D-RIBOSE 1-METHYLPHOSPHONATE 5-TRIPHOSPHATE DIPHOSPHATASE"/>
    <property type="match status" value="1"/>
</dbReference>
<feature type="domain" description="Amidohydrolase-related" evidence="1">
    <location>
        <begin position="54"/>
        <end position="414"/>
    </location>
</feature>
<organism evidence="2 3">
    <name type="scientific">Neonectria magnoliae</name>
    <dbReference type="NCBI Taxonomy" id="2732573"/>
    <lineage>
        <taxon>Eukaryota</taxon>
        <taxon>Fungi</taxon>
        <taxon>Dikarya</taxon>
        <taxon>Ascomycota</taxon>
        <taxon>Pezizomycotina</taxon>
        <taxon>Sordariomycetes</taxon>
        <taxon>Hypocreomycetidae</taxon>
        <taxon>Hypocreales</taxon>
        <taxon>Nectriaceae</taxon>
        <taxon>Neonectria</taxon>
    </lineage>
</organism>
<proteinExistence type="predicted"/>
<dbReference type="Gene3D" id="3.40.50.10910">
    <property type="entry name" value="Amidohydrolase"/>
    <property type="match status" value="1"/>
</dbReference>
<keyword evidence="3" id="KW-1185">Reference proteome</keyword>
<protein>
    <recommendedName>
        <fullName evidence="1">Amidohydrolase-related domain-containing protein</fullName>
    </recommendedName>
</protein>
<dbReference type="InterPro" id="IPR006680">
    <property type="entry name" value="Amidohydro-rel"/>
</dbReference>
<accession>A0ABR1HT01</accession>
<dbReference type="InterPro" id="IPR051781">
    <property type="entry name" value="Metallo-dep_Hydrolase"/>
</dbReference>
<evidence type="ECO:0000313" key="2">
    <source>
        <dbReference type="EMBL" id="KAK7423843.1"/>
    </source>
</evidence>
<evidence type="ECO:0000313" key="3">
    <source>
        <dbReference type="Proteomes" id="UP001498421"/>
    </source>
</evidence>
<dbReference type="Proteomes" id="UP001498421">
    <property type="component" value="Unassembled WGS sequence"/>
</dbReference>
<dbReference type="PANTHER" id="PTHR43135:SF3">
    <property type="entry name" value="ALPHA-D-RIBOSE 1-METHYLPHOSPHONATE 5-TRIPHOSPHATE DIPHOSPHATASE"/>
    <property type="match status" value="1"/>
</dbReference>
<dbReference type="InterPro" id="IPR011059">
    <property type="entry name" value="Metal-dep_hydrolase_composite"/>
</dbReference>
<dbReference type="Gene3D" id="1.20.58.520">
    <property type="entry name" value="Amidohydrolase"/>
    <property type="match status" value="1"/>
</dbReference>
<sequence length="427" mass="46459">MTDFILQDVQVFTGETSVPVGYVAVRDGLIYAVGPGAPPSNLAHIPRYSFPNYTVLPGMIDCHVHAFLGDDGCMSTSLQFGITTVLDMHNEPEFVKRLKALAADPAHYSTHADFKTSGLAASIENGYPYKLITDFVKDPEAIAASKTWTKLKAPEEADQYVQDRIQQGSDYIKLFHESGKTWGWDLTLPTQALQEAIIQAAHRRNLKTVAHAMAIDDTLSVLRAGVDGMAHTFCDEPITDEIVAAYKRNNAWVCPTLAATGSMTSEGLGSQTEIARDSRVAAIIGEEESERLCSCMGTCHGRGKLEYAIDSVKVLRAEGIEVVCGSDSVGPGKPGVGWGASYIHELNMFVEDVGMTSEEALRTATSVPARRFGFKDRGLLEPGRLADLVLVKGNPVQDIGDLMNIEGIWRKGVVCERHKDVLRSKEA</sequence>
<dbReference type="SUPFAM" id="SSF51338">
    <property type="entry name" value="Composite domain of metallo-dependent hydrolases"/>
    <property type="match status" value="1"/>
</dbReference>
<dbReference type="Gene3D" id="3.30.110.90">
    <property type="entry name" value="Amidohydrolase"/>
    <property type="match status" value="1"/>
</dbReference>
<name>A0ABR1HT01_9HYPO</name>
<reference evidence="2 3" key="1">
    <citation type="journal article" date="2025" name="Microbiol. Resour. Announc.">
        <title>Draft genome sequences for Neonectria magnoliae and Neonectria punicea, canker pathogens of Liriodendron tulipifera and Acer saccharum in West Virginia.</title>
        <authorList>
            <person name="Petronek H.M."/>
            <person name="Kasson M.T."/>
            <person name="Metheny A.M."/>
            <person name="Stauder C.M."/>
            <person name="Lovett B."/>
            <person name="Lynch S.C."/>
            <person name="Garnas J.R."/>
            <person name="Kasson L.R."/>
            <person name="Stajich J.E."/>
        </authorList>
    </citation>
    <scope>NUCLEOTIDE SEQUENCE [LARGE SCALE GENOMIC DNA]</scope>
    <source>
        <strain evidence="2 3">NRRL 64651</strain>
    </source>
</reference>
<dbReference type="Gene3D" id="2.30.40.10">
    <property type="entry name" value="Urease, subunit C, domain 1"/>
    <property type="match status" value="1"/>
</dbReference>